<feature type="domain" description="Transglycosylase SLT" evidence="2">
    <location>
        <begin position="116"/>
        <end position="212"/>
    </location>
</feature>
<dbReference type="GO" id="GO:0008933">
    <property type="term" value="F:peptidoglycan lytic transglycosylase activity"/>
    <property type="evidence" value="ECO:0007669"/>
    <property type="project" value="InterPro"/>
</dbReference>
<comment type="caution">
    <text evidence="3">The sequence shown here is derived from an EMBL/GenBank/DDBJ whole genome shotgun (WGS) entry which is preliminary data.</text>
</comment>
<dbReference type="CDD" id="cd16896">
    <property type="entry name" value="LT_Slt70-like"/>
    <property type="match status" value="1"/>
</dbReference>
<gene>
    <name evidence="3" type="ORF">XYCOK13_30170</name>
</gene>
<dbReference type="InterPro" id="IPR000189">
    <property type="entry name" value="Transglyc_AS"/>
</dbReference>
<dbReference type="GO" id="GO:0000270">
    <property type="term" value="P:peptidoglycan metabolic process"/>
    <property type="evidence" value="ECO:0007669"/>
    <property type="project" value="InterPro"/>
</dbReference>
<reference evidence="3" key="1">
    <citation type="submission" date="2021-04" db="EMBL/GenBank/DDBJ databases">
        <title>Draft genome sequence of Xylanibacillus composti strain K13.</title>
        <authorList>
            <person name="Uke A."/>
            <person name="Chhe C."/>
            <person name="Baramee S."/>
            <person name="Kosugi A."/>
        </authorList>
    </citation>
    <scope>NUCLEOTIDE SEQUENCE</scope>
    <source>
        <strain evidence="3">K13</strain>
    </source>
</reference>
<dbReference type="Gene3D" id="1.10.530.10">
    <property type="match status" value="1"/>
</dbReference>
<evidence type="ECO:0000313" key="3">
    <source>
        <dbReference type="EMBL" id="GIQ70193.1"/>
    </source>
</evidence>
<dbReference type="PANTHER" id="PTHR37423">
    <property type="entry name" value="SOLUBLE LYTIC MUREIN TRANSGLYCOSYLASE-RELATED"/>
    <property type="match status" value="1"/>
</dbReference>
<dbReference type="SUPFAM" id="SSF53955">
    <property type="entry name" value="Lysozyme-like"/>
    <property type="match status" value="1"/>
</dbReference>
<dbReference type="EMBL" id="BOVK01000041">
    <property type="protein sequence ID" value="GIQ70193.1"/>
    <property type="molecule type" value="Genomic_DNA"/>
</dbReference>
<comment type="similarity">
    <text evidence="1">Belongs to the transglycosylase Slt family.</text>
</comment>
<evidence type="ECO:0000313" key="4">
    <source>
        <dbReference type="Proteomes" id="UP000677918"/>
    </source>
</evidence>
<dbReference type="RefSeq" id="WP_213412957.1">
    <property type="nucleotide sequence ID" value="NZ_BOVK01000041.1"/>
</dbReference>
<accession>A0A8J4H7F1</accession>
<evidence type="ECO:0000256" key="1">
    <source>
        <dbReference type="ARBA" id="ARBA00007734"/>
    </source>
</evidence>
<dbReference type="PROSITE" id="PS00922">
    <property type="entry name" value="TRANSGLYCOSYLASE"/>
    <property type="match status" value="1"/>
</dbReference>
<name>A0A8J4H7F1_9BACL</name>
<proteinExistence type="inferred from homology"/>
<evidence type="ECO:0000259" key="2">
    <source>
        <dbReference type="Pfam" id="PF01464"/>
    </source>
</evidence>
<dbReference type="Proteomes" id="UP000677918">
    <property type="component" value="Unassembled WGS sequence"/>
</dbReference>
<dbReference type="InterPro" id="IPR008258">
    <property type="entry name" value="Transglycosylase_SLT_dom_1"/>
</dbReference>
<dbReference type="InterPro" id="IPR023346">
    <property type="entry name" value="Lysozyme-like_dom_sf"/>
</dbReference>
<dbReference type="GO" id="GO:0016020">
    <property type="term" value="C:membrane"/>
    <property type="evidence" value="ECO:0007669"/>
    <property type="project" value="InterPro"/>
</dbReference>
<dbReference type="AlphaFoldDB" id="A0A8J4H7F1"/>
<sequence>MIRPELLSHWLQAANASTIANNAHDPIASEAGSYTDSEFAALLEQMANAEGQAGGLESGVQPQLRVIPAKLALEALARQVPVTTYLSYESAGAREAAALRAAASFAPASSSSFQANIEAAAARHGVSSRLIDAVIQVESAYDPHAVSHAGAKGLMQLMDDTARQVGVANVFDPVQNINGGTRFLADLLRKYEGNTAVALAAYNAGPGRVDRLGISNDEQLFARIDELPVETQGYVRKVLGILNRE</sequence>
<protein>
    <recommendedName>
        <fullName evidence="2">Transglycosylase SLT domain-containing protein</fullName>
    </recommendedName>
</protein>
<organism evidence="3 4">
    <name type="scientific">Xylanibacillus composti</name>
    <dbReference type="NCBI Taxonomy" id="1572762"/>
    <lineage>
        <taxon>Bacteria</taxon>
        <taxon>Bacillati</taxon>
        <taxon>Bacillota</taxon>
        <taxon>Bacilli</taxon>
        <taxon>Bacillales</taxon>
        <taxon>Paenibacillaceae</taxon>
        <taxon>Xylanibacillus</taxon>
    </lineage>
</organism>
<keyword evidence="4" id="KW-1185">Reference proteome</keyword>
<dbReference type="PANTHER" id="PTHR37423:SF2">
    <property type="entry name" value="MEMBRANE-BOUND LYTIC MUREIN TRANSGLYCOSYLASE C"/>
    <property type="match status" value="1"/>
</dbReference>
<dbReference type="Pfam" id="PF01464">
    <property type="entry name" value="SLT"/>
    <property type="match status" value="1"/>
</dbReference>